<dbReference type="RefSeq" id="WP_316024518.1">
    <property type="nucleotide sequence ID" value="NZ_JAWDIO010000002.1"/>
</dbReference>
<reference evidence="4 5" key="1">
    <citation type="submission" date="2023-10" db="EMBL/GenBank/DDBJ databases">
        <title>Glaciecola aquimarina strain GGW-M5 nov., isolated from a coastal seawater.</title>
        <authorList>
            <person name="Bayburt H."/>
            <person name="Kim J.M."/>
            <person name="Choi B.J."/>
            <person name="Jeon C.O."/>
        </authorList>
    </citation>
    <scope>NUCLEOTIDE SEQUENCE [LARGE SCALE GENOMIC DNA]</scope>
    <source>
        <strain evidence="4 5">KCTC 32108</strain>
    </source>
</reference>
<dbReference type="Pfam" id="PF00072">
    <property type="entry name" value="Response_reg"/>
    <property type="match status" value="1"/>
</dbReference>
<evidence type="ECO:0000313" key="5">
    <source>
        <dbReference type="Proteomes" id="UP001247805"/>
    </source>
</evidence>
<dbReference type="SUPFAM" id="SSF52172">
    <property type="entry name" value="CheY-like"/>
    <property type="match status" value="1"/>
</dbReference>
<dbReference type="SMART" id="SM00448">
    <property type="entry name" value="REC"/>
    <property type="match status" value="1"/>
</dbReference>
<accession>A0ABU3SS15</accession>
<dbReference type="InterPro" id="IPR011006">
    <property type="entry name" value="CheY-like_superfamily"/>
</dbReference>
<comment type="caution">
    <text evidence="4">The sequence shown here is derived from an EMBL/GenBank/DDBJ whole genome shotgun (WGS) entry which is preliminary data.</text>
</comment>
<proteinExistence type="predicted"/>
<sequence length="128" mass="14805">MKKHSVLVVEDSEIDQYIVKYMIQKFDPELEILQALDGQEALEILTTLNEQPIVIFLDINMPRMNGHEFLKEYEQSQINKTPVVMLSSSFQKSDREQCLMHKCVKNYIAKPIDVSHLDSVFALANNYG</sequence>
<dbReference type="InterPro" id="IPR050595">
    <property type="entry name" value="Bact_response_regulator"/>
</dbReference>
<feature type="domain" description="Response regulatory" evidence="3">
    <location>
        <begin position="5"/>
        <end position="125"/>
    </location>
</feature>
<dbReference type="Gene3D" id="3.40.50.2300">
    <property type="match status" value="1"/>
</dbReference>
<dbReference type="PROSITE" id="PS50110">
    <property type="entry name" value="RESPONSE_REGULATORY"/>
    <property type="match status" value="1"/>
</dbReference>
<evidence type="ECO:0000256" key="2">
    <source>
        <dbReference type="PROSITE-ProRule" id="PRU00169"/>
    </source>
</evidence>
<protein>
    <submittedName>
        <fullName evidence="4">Response regulator</fullName>
    </submittedName>
</protein>
<organism evidence="4 5">
    <name type="scientific">Paraglaciecola aquimarina</name>
    <dbReference type="NCBI Taxonomy" id="1235557"/>
    <lineage>
        <taxon>Bacteria</taxon>
        <taxon>Pseudomonadati</taxon>
        <taxon>Pseudomonadota</taxon>
        <taxon>Gammaproteobacteria</taxon>
        <taxon>Alteromonadales</taxon>
        <taxon>Alteromonadaceae</taxon>
        <taxon>Paraglaciecola</taxon>
    </lineage>
</organism>
<dbReference type="PANTHER" id="PTHR44591">
    <property type="entry name" value="STRESS RESPONSE REGULATOR PROTEIN 1"/>
    <property type="match status" value="1"/>
</dbReference>
<evidence type="ECO:0000256" key="1">
    <source>
        <dbReference type="ARBA" id="ARBA00022553"/>
    </source>
</evidence>
<dbReference type="Proteomes" id="UP001247805">
    <property type="component" value="Unassembled WGS sequence"/>
</dbReference>
<keyword evidence="1 2" id="KW-0597">Phosphoprotein</keyword>
<evidence type="ECO:0000259" key="3">
    <source>
        <dbReference type="PROSITE" id="PS50110"/>
    </source>
</evidence>
<dbReference type="InterPro" id="IPR001789">
    <property type="entry name" value="Sig_transdc_resp-reg_receiver"/>
</dbReference>
<feature type="modified residue" description="4-aspartylphosphate" evidence="2">
    <location>
        <position position="58"/>
    </location>
</feature>
<evidence type="ECO:0000313" key="4">
    <source>
        <dbReference type="EMBL" id="MDU0352811.1"/>
    </source>
</evidence>
<dbReference type="PANTHER" id="PTHR44591:SF3">
    <property type="entry name" value="RESPONSE REGULATORY DOMAIN-CONTAINING PROTEIN"/>
    <property type="match status" value="1"/>
</dbReference>
<gene>
    <name evidence="4" type="ORF">RS130_01725</name>
</gene>
<name>A0ABU3SS15_9ALTE</name>
<keyword evidence="5" id="KW-1185">Reference proteome</keyword>
<dbReference type="EMBL" id="JAWDIO010000002">
    <property type="protein sequence ID" value="MDU0352811.1"/>
    <property type="molecule type" value="Genomic_DNA"/>
</dbReference>